<sequence length="88" mass="10160">MATTEGSWRWRDRSTRRLMIGSTAPTCTYNECKGCRLKCRAEQVPVDAGDPMNSAYRYRCVCHGDTLVNHCNTWVIGHRLSKSWESYQ</sequence>
<keyword evidence="3" id="KW-1185">Reference proteome</keyword>
<feature type="domain" description="Stomagen C-terminal" evidence="1">
    <location>
        <begin position="15"/>
        <end position="63"/>
    </location>
</feature>
<accession>A0A4S8K0I4</accession>
<dbReference type="EMBL" id="PYDT01000002">
    <property type="protein sequence ID" value="THU68159.1"/>
    <property type="molecule type" value="Genomic_DNA"/>
</dbReference>
<dbReference type="PANTHER" id="PTHR37239">
    <property type="entry name" value="EPIDERMAL PATTERNING FACTOR-LIKE PROTEIN 9"/>
    <property type="match status" value="1"/>
</dbReference>
<dbReference type="InterPro" id="IPR031753">
    <property type="entry name" value="Stomagen"/>
</dbReference>
<dbReference type="Proteomes" id="UP000317650">
    <property type="component" value="Chromosome 8"/>
</dbReference>
<name>A0A4S8K0I4_MUSBA</name>
<dbReference type="Gene3D" id="2.20.25.390">
    <property type="entry name" value="Stomagen"/>
    <property type="match status" value="1"/>
</dbReference>
<dbReference type="InterPro" id="IPR038572">
    <property type="entry name" value="Stomagen_C_sf"/>
</dbReference>
<proteinExistence type="predicted"/>
<dbReference type="GO" id="GO:2000123">
    <property type="term" value="P:positive regulation of stomatal complex development"/>
    <property type="evidence" value="ECO:0007669"/>
    <property type="project" value="InterPro"/>
</dbReference>
<comment type="caution">
    <text evidence="2">The sequence shown here is derived from an EMBL/GenBank/DDBJ whole genome shotgun (WGS) entry which is preliminary data.</text>
</comment>
<evidence type="ECO:0000259" key="1">
    <source>
        <dbReference type="Pfam" id="PF16851"/>
    </source>
</evidence>
<dbReference type="CDD" id="cd22743">
    <property type="entry name" value="stomagen-like"/>
    <property type="match status" value="1"/>
</dbReference>
<dbReference type="AlphaFoldDB" id="A0A4S8K0I4"/>
<evidence type="ECO:0000313" key="3">
    <source>
        <dbReference type="Proteomes" id="UP000317650"/>
    </source>
</evidence>
<dbReference type="PANTHER" id="PTHR37239:SF1">
    <property type="entry name" value="EPIDERMAL PATTERNING FACTOR-LIKE PROTEIN 9"/>
    <property type="match status" value="1"/>
</dbReference>
<dbReference type="InterPro" id="IPR044858">
    <property type="entry name" value="Stomagen_C"/>
</dbReference>
<dbReference type="STRING" id="52838.A0A4S8K0I4"/>
<protein>
    <recommendedName>
        <fullName evidence="1">Stomagen C-terminal domain-containing protein</fullName>
    </recommendedName>
</protein>
<organism evidence="2 3">
    <name type="scientific">Musa balbisiana</name>
    <name type="common">Banana</name>
    <dbReference type="NCBI Taxonomy" id="52838"/>
    <lineage>
        <taxon>Eukaryota</taxon>
        <taxon>Viridiplantae</taxon>
        <taxon>Streptophyta</taxon>
        <taxon>Embryophyta</taxon>
        <taxon>Tracheophyta</taxon>
        <taxon>Spermatophyta</taxon>
        <taxon>Magnoliopsida</taxon>
        <taxon>Liliopsida</taxon>
        <taxon>Zingiberales</taxon>
        <taxon>Musaceae</taxon>
        <taxon>Musa</taxon>
    </lineage>
</organism>
<dbReference type="Pfam" id="PF16851">
    <property type="entry name" value="Stomagen"/>
    <property type="match status" value="1"/>
</dbReference>
<gene>
    <name evidence="2" type="ORF">C4D60_Mb08t00960</name>
</gene>
<evidence type="ECO:0000313" key="2">
    <source>
        <dbReference type="EMBL" id="THU68159.1"/>
    </source>
</evidence>
<reference evidence="2 3" key="1">
    <citation type="journal article" date="2019" name="Nat. Plants">
        <title>Genome sequencing of Musa balbisiana reveals subgenome evolution and function divergence in polyploid bananas.</title>
        <authorList>
            <person name="Yao X."/>
        </authorList>
    </citation>
    <scope>NUCLEOTIDE SEQUENCE [LARGE SCALE GENOMIC DNA]</scope>
    <source>
        <strain evidence="3">cv. DH-PKW</strain>
        <tissue evidence="2">Leaves</tissue>
    </source>
</reference>